<sequence>MVGGGIGYGGMSKSFHERAVEVIKKIPKGKVATYGQIAALAGSPRAARMVARVLNTAWHKENLPWHRVVNGKGGISLKLGSGYELQKKLLKKEGITFKEYDCIDLEHFLWLA</sequence>
<dbReference type="GO" id="GO:0003824">
    <property type="term" value="F:catalytic activity"/>
    <property type="evidence" value="ECO:0007669"/>
    <property type="project" value="InterPro"/>
</dbReference>
<gene>
    <name evidence="3" type="ORF">S01H1_02582</name>
</gene>
<dbReference type="GO" id="GO:0006281">
    <property type="term" value="P:DNA repair"/>
    <property type="evidence" value="ECO:0007669"/>
    <property type="project" value="InterPro"/>
</dbReference>
<keyword evidence="1" id="KW-0227">DNA damage</keyword>
<dbReference type="InterPro" id="IPR036217">
    <property type="entry name" value="MethylDNA_cys_MeTrfase_DNAb"/>
</dbReference>
<evidence type="ECO:0000259" key="2">
    <source>
        <dbReference type="Pfam" id="PF01035"/>
    </source>
</evidence>
<organism evidence="3">
    <name type="scientific">marine sediment metagenome</name>
    <dbReference type="NCBI Taxonomy" id="412755"/>
    <lineage>
        <taxon>unclassified sequences</taxon>
        <taxon>metagenomes</taxon>
        <taxon>ecological metagenomes</taxon>
    </lineage>
</organism>
<dbReference type="CDD" id="cd06445">
    <property type="entry name" value="ATase"/>
    <property type="match status" value="1"/>
</dbReference>
<evidence type="ECO:0000313" key="3">
    <source>
        <dbReference type="EMBL" id="GAF69526.1"/>
    </source>
</evidence>
<protein>
    <recommendedName>
        <fullName evidence="2">Methylated-DNA-[protein]-cysteine S-methyltransferase DNA binding domain-containing protein</fullName>
    </recommendedName>
</protein>
<dbReference type="InterPro" id="IPR036388">
    <property type="entry name" value="WH-like_DNA-bd_sf"/>
</dbReference>
<name>X0S2T9_9ZZZZ</name>
<feature type="domain" description="Methylated-DNA-[protein]-cysteine S-methyltransferase DNA binding" evidence="2">
    <location>
        <begin position="15"/>
        <end position="95"/>
    </location>
</feature>
<dbReference type="Pfam" id="PF01035">
    <property type="entry name" value="DNA_binding_1"/>
    <property type="match status" value="1"/>
</dbReference>
<dbReference type="EMBL" id="BARS01001273">
    <property type="protein sequence ID" value="GAF69526.1"/>
    <property type="molecule type" value="Genomic_DNA"/>
</dbReference>
<dbReference type="InterPro" id="IPR052520">
    <property type="entry name" value="ATL_DNA_repair"/>
</dbReference>
<comment type="caution">
    <text evidence="3">The sequence shown here is derived from an EMBL/GenBank/DDBJ whole genome shotgun (WGS) entry which is preliminary data.</text>
</comment>
<dbReference type="InterPro" id="IPR014048">
    <property type="entry name" value="MethylDNA_cys_MeTrfase_DNA-bd"/>
</dbReference>
<dbReference type="SUPFAM" id="SSF46767">
    <property type="entry name" value="Methylated DNA-protein cysteine methyltransferase, C-terminal domain"/>
    <property type="match status" value="1"/>
</dbReference>
<dbReference type="Gene3D" id="1.10.10.10">
    <property type="entry name" value="Winged helix-like DNA-binding domain superfamily/Winged helix DNA-binding domain"/>
    <property type="match status" value="1"/>
</dbReference>
<reference evidence="3" key="1">
    <citation type="journal article" date="2014" name="Front. Microbiol.">
        <title>High frequency of phylogenetically diverse reductive dehalogenase-homologous genes in deep subseafloor sedimentary metagenomes.</title>
        <authorList>
            <person name="Kawai M."/>
            <person name="Futagami T."/>
            <person name="Toyoda A."/>
            <person name="Takaki Y."/>
            <person name="Nishi S."/>
            <person name="Hori S."/>
            <person name="Arai W."/>
            <person name="Tsubouchi T."/>
            <person name="Morono Y."/>
            <person name="Uchiyama I."/>
            <person name="Ito T."/>
            <person name="Fujiyama A."/>
            <person name="Inagaki F."/>
            <person name="Takami H."/>
        </authorList>
    </citation>
    <scope>NUCLEOTIDE SEQUENCE</scope>
    <source>
        <strain evidence="3">Expedition CK06-06</strain>
    </source>
</reference>
<proteinExistence type="predicted"/>
<evidence type="ECO:0000256" key="1">
    <source>
        <dbReference type="ARBA" id="ARBA00022763"/>
    </source>
</evidence>
<dbReference type="AlphaFoldDB" id="X0S2T9"/>
<accession>X0S2T9</accession>
<dbReference type="PANTHER" id="PTHR42942">
    <property type="entry name" value="6-O-METHYLGUANINE DNA METHYLTRANSFERASE"/>
    <property type="match status" value="1"/>
</dbReference>
<dbReference type="PANTHER" id="PTHR42942:SF1">
    <property type="entry name" value="ALKYLTRANSFERASE-LIKE PROTEIN 1"/>
    <property type="match status" value="1"/>
</dbReference>